<reference evidence="1" key="1">
    <citation type="submission" date="2013-11" db="EMBL/GenBank/DDBJ databases">
        <title>The Genome Sequence of Phytophthora parasitica CJ02B3.</title>
        <authorList>
            <consortium name="The Broad Institute Genomics Platform"/>
            <person name="Russ C."/>
            <person name="Tyler B."/>
            <person name="Panabieres F."/>
            <person name="Shan W."/>
            <person name="Tripathy S."/>
            <person name="Grunwald N."/>
            <person name="Machado M."/>
            <person name="Johnson C.S."/>
            <person name="Arredondo F."/>
            <person name="Hong C."/>
            <person name="Coffey M."/>
            <person name="Young S.K."/>
            <person name="Zeng Q."/>
            <person name="Gargeya S."/>
            <person name="Fitzgerald M."/>
            <person name="Abouelleil A."/>
            <person name="Alvarado L."/>
            <person name="Chapman S.B."/>
            <person name="Gainer-Dewar J."/>
            <person name="Goldberg J."/>
            <person name="Griggs A."/>
            <person name="Gujja S."/>
            <person name="Hansen M."/>
            <person name="Howarth C."/>
            <person name="Imamovic A."/>
            <person name="Ireland A."/>
            <person name="Larimer J."/>
            <person name="McCowan C."/>
            <person name="Murphy C."/>
            <person name="Pearson M."/>
            <person name="Poon T.W."/>
            <person name="Priest M."/>
            <person name="Roberts A."/>
            <person name="Saif S."/>
            <person name="Shea T."/>
            <person name="Sykes S."/>
            <person name="Wortman J."/>
            <person name="Nusbaum C."/>
            <person name="Birren B."/>
        </authorList>
    </citation>
    <scope>NUCLEOTIDE SEQUENCE [LARGE SCALE GENOMIC DNA]</scope>
    <source>
        <strain evidence="1">CJ02B3</strain>
    </source>
</reference>
<evidence type="ECO:0008006" key="2">
    <source>
        <dbReference type="Google" id="ProtNLM"/>
    </source>
</evidence>
<organism evidence="1">
    <name type="scientific">Phytophthora nicotianae</name>
    <name type="common">Potato buckeye rot agent</name>
    <name type="synonym">Phytophthora parasitica</name>
    <dbReference type="NCBI Taxonomy" id="4792"/>
    <lineage>
        <taxon>Eukaryota</taxon>
        <taxon>Sar</taxon>
        <taxon>Stramenopiles</taxon>
        <taxon>Oomycota</taxon>
        <taxon>Peronosporomycetes</taxon>
        <taxon>Peronosporales</taxon>
        <taxon>Peronosporaceae</taxon>
        <taxon>Phytophthora</taxon>
    </lineage>
</organism>
<name>W2H3B6_PHYNI</name>
<sequence length="82" mass="9293">MDKRLRLVYNPDLPFGGKSVLWGGDFLQLEALMGTPLCKAMYKLNANADIIHARDLFGRFRVFFLSTQQRAHSCPVQQKPPG</sequence>
<dbReference type="VEuPathDB" id="FungiDB:PPTG_19090"/>
<proteinExistence type="predicted"/>
<gene>
    <name evidence="1" type="ORF">L915_06778</name>
</gene>
<dbReference type="EMBL" id="KI685733">
    <property type="protein sequence ID" value="ETK89070.1"/>
    <property type="molecule type" value="Genomic_DNA"/>
</dbReference>
<evidence type="ECO:0000313" key="1">
    <source>
        <dbReference type="EMBL" id="ETK89070.1"/>
    </source>
</evidence>
<dbReference type="AlphaFoldDB" id="W2H3B6"/>
<dbReference type="Proteomes" id="UP000053236">
    <property type="component" value="Unassembled WGS sequence"/>
</dbReference>
<protein>
    <recommendedName>
        <fullName evidence="2">ATP-dependent DNA helicase</fullName>
    </recommendedName>
</protein>
<accession>W2H3B6</accession>